<comment type="caution">
    <text evidence="3">The sequence shown here is derived from an EMBL/GenBank/DDBJ whole genome shotgun (WGS) entry which is preliminary data.</text>
</comment>
<proteinExistence type="predicted"/>
<reference evidence="3 4" key="1">
    <citation type="submission" date="2019-11" db="EMBL/GenBank/DDBJ databases">
        <title>Whole-genome sequencing of Allorhizobium vitis.</title>
        <authorList>
            <person name="Gan H.M."/>
            <person name="Savka M.A."/>
        </authorList>
    </citation>
    <scope>NUCLEOTIDE SEQUENCE [LARGE SCALE GENOMIC DNA]</scope>
    <source>
        <strain evidence="3 4">AB4</strain>
    </source>
</reference>
<evidence type="ECO:0000256" key="2">
    <source>
        <dbReference type="SAM" id="SignalP"/>
    </source>
</evidence>
<gene>
    <name evidence="3" type="ORF">BBI04_007995</name>
</gene>
<protein>
    <recommendedName>
        <fullName evidence="5">Lipoprotein</fullName>
    </recommendedName>
</protein>
<dbReference type="RefSeq" id="WP_081344063.1">
    <property type="nucleotide sequence ID" value="NZ_CP118259.1"/>
</dbReference>
<feature type="region of interest" description="Disordered" evidence="1">
    <location>
        <begin position="104"/>
        <end position="132"/>
    </location>
</feature>
<name>A0ABD6GEH9_AGRVI</name>
<evidence type="ECO:0000256" key="1">
    <source>
        <dbReference type="SAM" id="MobiDB-lite"/>
    </source>
</evidence>
<keyword evidence="2" id="KW-0732">Signal</keyword>
<organism evidence="3 4">
    <name type="scientific">Agrobacterium vitis</name>
    <name type="common">Rhizobium vitis</name>
    <dbReference type="NCBI Taxonomy" id="373"/>
    <lineage>
        <taxon>Bacteria</taxon>
        <taxon>Pseudomonadati</taxon>
        <taxon>Pseudomonadota</taxon>
        <taxon>Alphaproteobacteria</taxon>
        <taxon>Hyphomicrobiales</taxon>
        <taxon>Rhizobiaceae</taxon>
        <taxon>Rhizobium/Agrobacterium group</taxon>
        <taxon>Agrobacterium</taxon>
    </lineage>
</organism>
<feature type="chain" id="PRO_5044781541" description="Lipoprotein" evidence="2">
    <location>
        <begin position="19"/>
        <end position="132"/>
    </location>
</feature>
<evidence type="ECO:0000313" key="3">
    <source>
        <dbReference type="EMBL" id="MUP04754.1"/>
    </source>
</evidence>
<feature type="signal peptide" evidence="2">
    <location>
        <begin position="1"/>
        <end position="18"/>
    </location>
</feature>
<evidence type="ECO:0008006" key="5">
    <source>
        <dbReference type="Google" id="ProtNLM"/>
    </source>
</evidence>
<sequence length="132" mass="13664">MRVQYVALVALAAISSCAKRPDAIVPVDIPMAAYTNMDCQAIAQEMVKEQGHLAAISKQQNDAANGDALGVFLLGVPVSSTFGGDKEGQVAVTKGKINAMESAMRSKGCNAPPVEKIPTKPVAGSKPSPKTP</sequence>
<evidence type="ECO:0000313" key="4">
    <source>
        <dbReference type="Proteomes" id="UP000175993"/>
    </source>
</evidence>
<dbReference type="PROSITE" id="PS51257">
    <property type="entry name" value="PROKAR_LIPOPROTEIN"/>
    <property type="match status" value="1"/>
</dbReference>
<accession>A0ABD6GEH9</accession>
<dbReference type="EMBL" id="MBEV02000003">
    <property type="protein sequence ID" value="MUP04754.1"/>
    <property type="molecule type" value="Genomic_DNA"/>
</dbReference>
<dbReference type="Proteomes" id="UP000175993">
    <property type="component" value="Unassembled WGS sequence"/>
</dbReference>
<dbReference type="AlphaFoldDB" id="A0ABD6GEH9"/>